<proteinExistence type="predicted"/>
<protein>
    <submittedName>
        <fullName evidence="2">Uncharacterized protein</fullName>
    </submittedName>
</protein>
<keyword evidence="3" id="KW-1185">Reference proteome</keyword>
<feature type="coiled-coil region" evidence="1">
    <location>
        <begin position="154"/>
        <end position="188"/>
    </location>
</feature>
<dbReference type="PROSITE" id="PS51257">
    <property type="entry name" value="PROKAR_LIPOPROTEIN"/>
    <property type="match status" value="1"/>
</dbReference>
<dbReference type="Proteomes" id="UP000721236">
    <property type="component" value="Unassembled WGS sequence"/>
</dbReference>
<reference evidence="2 3" key="1">
    <citation type="submission" date="2021-08" db="EMBL/GenBank/DDBJ databases">
        <authorList>
            <person name="Peeters C."/>
        </authorList>
    </citation>
    <scope>NUCLEOTIDE SEQUENCE [LARGE SCALE GENOMIC DNA]</scope>
    <source>
        <strain evidence="2 3">LMG 21510</strain>
    </source>
</reference>
<dbReference type="RefSeq" id="WP_224041517.1">
    <property type="nucleotide sequence ID" value="NZ_CAJZAH010000002.1"/>
</dbReference>
<evidence type="ECO:0000313" key="2">
    <source>
        <dbReference type="EMBL" id="CAG9172638.1"/>
    </source>
</evidence>
<accession>A0ABM8WYI2</accession>
<name>A0ABM8WYI2_9BURK</name>
<keyword evidence="1" id="KW-0175">Coiled coil</keyword>
<evidence type="ECO:0000256" key="1">
    <source>
        <dbReference type="SAM" id="Coils"/>
    </source>
</evidence>
<comment type="caution">
    <text evidence="2">The sequence shown here is derived from an EMBL/GenBank/DDBJ whole genome shotgun (WGS) entry which is preliminary data.</text>
</comment>
<evidence type="ECO:0000313" key="3">
    <source>
        <dbReference type="Proteomes" id="UP000721236"/>
    </source>
</evidence>
<sequence>MRTIQQWSLAMAMAGAVAGCGGDRDRNEPAPVPPETAPAQRTVAVQPHLGSVANAPVWVTNLSGVLLGQGTVGSDGLAAIVLTPPANTDPCGPAFITVGGADSATYFNEATGLREALPSSFRMQTVAPDVCGIQAPVSVSPLDEIALGLANEKAVRLQELRARQEEAMAAHREEAAALRQQISDLIAQVMGENRLVIAGVLGLTGGAGMLAPTPIGAPVTHLPSTAAGEAAAVLHAMAQARQKMARLSAPLSNSPMVPTSISEWTPKLVEMQVALLIQAMQSQNTGTADRQSLLALAGRLEAGQYLAKAGPSLAAANIGSSIKGIVDDSNALMLATMDNPPDLAARAAGAAALEPVASMDLGAVMRGAMAPLLLRTEPASRWEAALAQGHVEYTCAVGALSQGKVAIDYLDMDNSGTLNNGDRFDIAYDNCLTADPLAGLTVARQGTMQVVYHAADPGAPVPDVRGHVTFDVVFNAPHAEGTMPSMLFAARGSWIDRLAFANPGDTGTPLTPGAAPAVMVQSSYFEIMQAGNYIMTQGISARLDTTPGFGDGTGAAALDVRGMSGGVVFDTATPMVFTATPTSGATLTSGGLEYHREFGVPGSGTLGIGTAGTIRTALTDSAGTTTVRALPLTTLLTAYLTR</sequence>
<gene>
    <name evidence="2" type="ORF">LMG21510_02030</name>
</gene>
<dbReference type="EMBL" id="CAJZAH010000002">
    <property type="protein sequence ID" value="CAG9172638.1"/>
    <property type="molecule type" value="Genomic_DNA"/>
</dbReference>
<organism evidence="2 3">
    <name type="scientific">Cupriavidus respiraculi</name>
    <dbReference type="NCBI Taxonomy" id="195930"/>
    <lineage>
        <taxon>Bacteria</taxon>
        <taxon>Pseudomonadati</taxon>
        <taxon>Pseudomonadota</taxon>
        <taxon>Betaproteobacteria</taxon>
        <taxon>Burkholderiales</taxon>
        <taxon>Burkholderiaceae</taxon>
        <taxon>Cupriavidus</taxon>
    </lineage>
</organism>